<proteinExistence type="predicted"/>
<keyword evidence="1" id="KW-1133">Transmembrane helix</keyword>
<name>A0A8S5UYP9_9CAUD</name>
<feature type="transmembrane region" description="Helical" evidence="1">
    <location>
        <begin position="6"/>
        <end position="24"/>
    </location>
</feature>
<evidence type="ECO:0000256" key="1">
    <source>
        <dbReference type="SAM" id="Phobius"/>
    </source>
</evidence>
<sequence>MEVITGIIIAAVPSVLSGIVLKVVSSSQKKAEEREKERNEREVLTLDSLNAIFCVTKELTECVLNGKEPNGELHLAYEYKQKAKHDLEDYERRRAAK</sequence>
<accession>A0A8S5UYP9</accession>
<keyword evidence="1" id="KW-0812">Transmembrane</keyword>
<keyword evidence="1" id="KW-0472">Membrane</keyword>
<dbReference type="EMBL" id="BK016169">
    <property type="protein sequence ID" value="DAF99623.1"/>
    <property type="molecule type" value="Genomic_DNA"/>
</dbReference>
<reference evidence="2" key="1">
    <citation type="journal article" date="2021" name="Proc. Natl. Acad. Sci. U.S.A.">
        <title>A Catalog of Tens of Thousands of Viruses from Human Metagenomes Reveals Hidden Associations with Chronic Diseases.</title>
        <authorList>
            <person name="Tisza M.J."/>
            <person name="Buck C.B."/>
        </authorList>
    </citation>
    <scope>NUCLEOTIDE SEQUENCE</scope>
    <source>
        <strain evidence="2">CtkKt3</strain>
    </source>
</reference>
<organism evidence="2">
    <name type="scientific">Siphoviridae sp. ctkKt3</name>
    <dbReference type="NCBI Taxonomy" id="2825642"/>
    <lineage>
        <taxon>Viruses</taxon>
        <taxon>Duplodnaviria</taxon>
        <taxon>Heunggongvirae</taxon>
        <taxon>Uroviricota</taxon>
        <taxon>Caudoviricetes</taxon>
    </lineage>
</organism>
<evidence type="ECO:0000313" key="2">
    <source>
        <dbReference type="EMBL" id="DAF99623.1"/>
    </source>
</evidence>
<protein>
    <submittedName>
        <fullName evidence="2">Uncharacterized protein</fullName>
    </submittedName>
</protein>